<proteinExistence type="inferred from homology"/>
<evidence type="ECO:0000256" key="1">
    <source>
        <dbReference type="ARBA" id="ARBA00006484"/>
    </source>
</evidence>
<gene>
    <name evidence="4" type="ORF">G3M99_04540</name>
</gene>
<dbReference type="PIRSF" id="PIRSF000126">
    <property type="entry name" value="11-beta-HSD1"/>
    <property type="match status" value="1"/>
</dbReference>
<comment type="similarity">
    <text evidence="1 3">Belongs to the short-chain dehydrogenases/reductases (SDR) family.</text>
</comment>
<dbReference type="Gene3D" id="3.40.50.720">
    <property type="entry name" value="NAD(P)-binding Rossmann-like Domain"/>
    <property type="match status" value="1"/>
</dbReference>
<evidence type="ECO:0000313" key="4">
    <source>
        <dbReference type="EMBL" id="NEU04136.1"/>
    </source>
</evidence>
<dbReference type="PRINTS" id="PR00080">
    <property type="entry name" value="SDRFAMILY"/>
</dbReference>
<dbReference type="GO" id="GO:0016020">
    <property type="term" value="C:membrane"/>
    <property type="evidence" value="ECO:0007669"/>
    <property type="project" value="TreeGrafter"/>
</dbReference>
<dbReference type="InterPro" id="IPR036291">
    <property type="entry name" value="NAD(P)-bd_dom_sf"/>
</dbReference>
<dbReference type="RefSeq" id="WP_199869348.1">
    <property type="nucleotide sequence ID" value="NZ_JAAGPU010000005.1"/>
</dbReference>
<dbReference type="GO" id="GO:0016491">
    <property type="term" value="F:oxidoreductase activity"/>
    <property type="evidence" value="ECO:0007669"/>
    <property type="project" value="UniProtKB-KW"/>
</dbReference>
<dbReference type="PANTHER" id="PTHR44196:SF2">
    <property type="entry name" value="SHORT-CHAIN DEHYDROGENASE-RELATED"/>
    <property type="match status" value="1"/>
</dbReference>
<dbReference type="PRINTS" id="PR00081">
    <property type="entry name" value="GDHRDH"/>
</dbReference>
<keyword evidence="5" id="KW-1185">Reference proteome</keyword>
<dbReference type="InterPro" id="IPR002347">
    <property type="entry name" value="SDR_fam"/>
</dbReference>
<reference evidence="4 5" key="1">
    <citation type="submission" date="2020-02" db="EMBL/GenBank/DDBJ databases">
        <title>Genome assembly of a novel Clostridium senegalense strain.</title>
        <authorList>
            <person name="Gupta T.B."/>
            <person name="Jauregui R."/>
            <person name="Maclean P."/>
            <person name="Nawarathana A."/>
            <person name="Brightwell G."/>
        </authorList>
    </citation>
    <scope>NUCLEOTIDE SEQUENCE [LARGE SCALE GENOMIC DNA]</scope>
    <source>
        <strain evidence="4 5">AGRFS4</strain>
    </source>
</reference>
<evidence type="ECO:0000313" key="5">
    <source>
        <dbReference type="Proteomes" id="UP000481872"/>
    </source>
</evidence>
<dbReference type="SUPFAM" id="SSF51735">
    <property type="entry name" value="NAD(P)-binding Rossmann-fold domains"/>
    <property type="match status" value="1"/>
</dbReference>
<dbReference type="AlphaFoldDB" id="A0A6M0GZV6"/>
<name>A0A6M0GZV6_9CLOT</name>
<dbReference type="Proteomes" id="UP000481872">
    <property type="component" value="Unassembled WGS sequence"/>
</dbReference>
<dbReference type="Pfam" id="PF00106">
    <property type="entry name" value="adh_short"/>
    <property type="match status" value="1"/>
</dbReference>
<dbReference type="PANTHER" id="PTHR44196">
    <property type="entry name" value="DEHYDROGENASE/REDUCTASE SDR FAMILY MEMBER 7B"/>
    <property type="match status" value="1"/>
</dbReference>
<sequence length="264" mass="29459">MKSIVLITGATSGIGMEFAKIFAKEGYNLFLVGRNEKVLLNLKKSLVKDFNINVDGLVVDLSKRMEIENLYHYIIKNNYTVEILINNAGLGYNGEFDDISIDKHLQVIDVNIRGLTILTSFIIKDMKKERKGKILNVASTGAYQPGSFIATYYASKAYVLSFSYALKEELKPYKITVTALCPGATKTNFSKRAGKSDLNIAMNPYYVAYKGYKGLMKGKGNVIPGILNKIAVFLSKISPNIVNSKVVANIQYKAYKNYIDKKDK</sequence>
<dbReference type="EMBL" id="JAAGPU010000005">
    <property type="protein sequence ID" value="NEU04136.1"/>
    <property type="molecule type" value="Genomic_DNA"/>
</dbReference>
<comment type="caution">
    <text evidence="4">The sequence shown here is derived from an EMBL/GenBank/DDBJ whole genome shotgun (WGS) entry which is preliminary data.</text>
</comment>
<organism evidence="4 5">
    <name type="scientific">Clostridium senegalense</name>
    <dbReference type="NCBI Taxonomy" id="1465809"/>
    <lineage>
        <taxon>Bacteria</taxon>
        <taxon>Bacillati</taxon>
        <taxon>Bacillota</taxon>
        <taxon>Clostridia</taxon>
        <taxon>Eubacteriales</taxon>
        <taxon>Clostridiaceae</taxon>
        <taxon>Clostridium</taxon>
    </lineage>
</organism>
<accession>A0A6M0GZV6</accession>
<evidence type="ECO:0000256" key="3">
    <source>
        <dbReference type="RuleBase" id="RU000363"/>
    </source>
</evidence>
<dbReference type="CDD" id="cd05233">
    <property type="entry name" value="SDR_c"/>
    <property type="match status" value="1"/>
</dbReference>
<keyword evidence="2" id="KW-0560">Oxidoreductase</keyword>
<evidence type="ECO:0000256" key="2">
    <source>
        <dbReference type="ARBA" id="ARBA00023002"/>
    </source>
</evidence>
<protein>
    <submittedName>
        <fullName evidence="4">SDR family oxidoreductase</fullName>
    </submittedName>
</protein>